<evidence type="ECO:0000313" key="1">
    <source>
        <dbReference type="EMBL" id="KAH7966983.1"/>
    </source>
</evidence>
<comment type="caution">
    <text evidence="1">The sequence shown here is derived from an EMBL/GenBank/DDBJ whole genome shotgun (WGS) entry which is preliminary data.</text>
</comment>
<reference evidence="1" key="1">
    <citation type="submission" date="2020-05" db="EMBL/GenBank/DDBJ databases">
        <title>Large-scale comparative analyses of tick genomes elucidate their genetic diversity and vector capacities.</title>
        <authorList>
            <person name="Jia N."/>
            <person name="Wang J."/>
            <person name="Shi W."/>
            <person name="Du L."/>
            <person name="Sun Y."/>
            <person name="Zhan W."/>
            <person name="Jiang J."/>
            <person name="Wang Q."/>
            <person name="Zhang B."/>
            <person name="Ji P."/>
            <person name="Sakyi L.B."/>
            <person name="Cui X."/>
            <person name="Yuan T."/>
            <person name="Jiang B."/>
            <person name="Yang W."/>
            <person name="Lam T.T.-Y."/>
            <person name="Chang Q."/>
            <person name="Ding S."/>
            <person name="Wang X."/>
            <person name="Zhu J."/>
            <person name="Ruan X."/>
            <person name="Zhao L."/>
            <person name="Wei J."/>
            <person name="Que T."/>
            <person name="Du C."/>
            <person name="Cheng J."/>
            <person name="Dai P."/>
            <person name="Han X."/>
            <person name="Huang E."/>
            <person name="Gao Y."/>
            <person name="Liu J."/>
            <person name="Shao H."/>
            <person name="Ye R."/>
            <person name="Li L."/>
            <person name="Wei W."/>
            <person name="Wang X."/>
            <person name="Wang C."/>
            <person name="Yang T."/>
            <person name="Huo Q."/>
            <person name="Li W."/>
            <person name="Guo W."/>
            <person name="Chen H."/>
            <person name="Zhou L."/>
            <person name="Ni X."/>
            <person name="Tian J."/>
            <person name="Zhou Y."/>
            <person name="Sheng Y."/>
            <person name="Liu T."/>
            <person name="Pan Y."/>
            <person name="Xia L."/>
            <person name="Li J."/>
            <person name="Zhao F."/>
            <person name="Cao W."/>
        </authorList>
    </citation>
    <scope>NUCLEOTIDE SEQUENCE</scope>
    <source>
        <strain evidence="1">Dsil-2018</strain>
    </source>
</reference>
<dbReference type="EMBL" id="CM023471">
    <property type="protein sequence ID" value="KAH7966983.1"/>
    <property type="molecule type" value="Genomic_DNA"/>
</dbReference>
<evidence type="ECO:0000313" key="2">
    <source>
        <dbReference type="Proteomes" id="UP000821865"/>
    </source>
</evidence>
<organism evidence="1 2">
    <name type="scientific">Dermacentor silvarum</name>
    <name type="common">Tick</name>
    <dbReference type="NCBI Taxonomy" id="543639"/>
    <lineage>
        <taxon>Eukaryota</taxon>
        <taxon>Metazoa</taxon>
        <taxon>Ecdysozoa</taxon>
        <taxon>Arthropoda</taxon>
        <taxon>Chelicerata</taxon>
        <taxon>Arachnida</taxon>
        <taxon>Acari</taxon>
        <taxon>Parasitiformes</taxon>
        <taxon>Ixodida</taxon>
        <taxon>Ixodoidea</taxon>
        <taxon>Ixodidae</taxon>
        <taxon>Rhipicephalinae</taxon>
        <taxon>Dermacentor</taxon>
    </lineage>
</organism>
<gene>
    <name evidence="1" type="ORF">HPB49_021170</name>
</gene>
<dbReference type="Proteomes" id="UP000821865">
    <property type="component" value="Chromosome 2"/>
</dbReference>
<sequence>MIEKRAQSLHKRPRQPSSQAPNKKLCRLFDCSHLVVYGETAESVMSHNKWLNENAAIAATDPLRPRLLATAQERHERLRSLTISEALVLFPFLASEASLLLEFDIVFQKNIADDFAQGCEQLCDIVLKHADDTEVAAFSNVATENPILATFQFVAARCKESLSVVLSEVFEKHGLKPSCGEKGDAYATPIPCGTRDESKPICNSTQAPCLFDIVADPCEYRNIAEEKPQIVEQLQARIKAFEQTAVKPSNLPRDQAALPKNHGGFWVTWKDDVPL</sequence>
<accession>A0ACB8DG67</accession>
<protein>
    <submittedName>
        <fullName evidence="1">Uncharacterized protein</fullName>
    </submittedName>
</protein>
<name>A0ACB8DG67_DERSI</name>
<keyword evidence="2" id="KW-1185">Reference proteome</keyword>
<proteinExistence type="predicted"/>